<reference evidence="9" key="1">
    <citation type="submission" date="2020-02" db="EMBL/GenBank/DDBJ databases">
        <title>Genomic and physiological characterization of two novel Nitrospinaceae genera.</title>
        <authorList>
            <person name="Mueller A.J."/>
            <person name="Jung M.-Y."/>
            <person name="Strachan C.R."/>
            <person name="Herbold C.W."/>
            <person name="Kirkegaard R.H."/>
            <person name="Daims H."/>
        </authorList>
    </citation>
    <scope>NUCLEOTIDE SEQUENCE [LARGE SCALE GENOMIC DNA]</scope>
</reference>
<dbReference type="InterPro" id="IPR004099">
    <property type="entry name" value="Pyr_nucl-diS_OxRdtase_dimer"/>
</dbReference>
<dbReference type="PRINTS" id="PR00368">
    <property type="entry name" value="FADPNR"/>
</dbReference>
<dbReference type="GO" id="GO:0004148">
    <property type="term" value="F:dihydrolipoyl dehydrogenase (NADH) activity"/>
    <property type="evidence" value="ECO:0007669"/>
    <property type="project" value="TreeGrafter"/>
</dbReference>
<evidence type="ECO:0000256" key="5">
    <source>
        <dbReference type="PIRSR" id="PIRSR000350-3"/>
    </source>
</evidence>
<dbReference type="PANTHER" id="PTHR22912:SF151">
    <property type="entry name" value="DIHYDROLIPOYL DEHYDROGENASE, MITOCHONDRIAL"/>
    <property type="match status" value="1"/>
</dbReference>
<protein>
    <submittedName>
        <fullName evidence="8">NAD(P)/FAD-dependent oxidoreductase</fullName>
    </submittedName>
</protein>
<evidence type="ECO:0000256" key="1">
    <source>
        <dbReference type="ARBA" id="ARBA00007532"/>
    </source>
</evidence>
<dbReference type="InterPro" id="IPR050151">
    <property type="entry name" value="Class-I_Pyr_Nuc-Dis_Oxidored"/>
</dbReference>
<evidence type="ECO:0000313" key="9">
    <source>
        <dbReference type="Proteomes" id="UP000594464"/>
    </source>
</evidence>
<feature type="binding site" evidence="5">
    <location>
        <begin position="166"/>
        <end position="173"/>
    </location>
    <ligand>
        <name>NAD(+)</name>
        <dbReference type="ChEBI" id="CHEBI:57540"/>
    </ligand>
</feature>
<dbReference type="SUPFAM" id="SSF51905">
    <property type="entry name" value="FAD/NAD(P)-binding domain"/>
    <property type="match status" value="1"/>
</dbReference>
<feature type="domain" description="FAD/NAD(P)-binding" evidence="7">
    <location>
        <begin position="5"/>
        <end position="294"/>
    </location>
</feature>
<feature type="binding site" evidence="5">
    <location>
        <position position="101"/>
    </location>
    <ligand>
        <name>FAD</name>
        <dbReference type="ChEBI" id="CHEBI:57692"/>
    </ligand>
</feature>
<dbReference type="PIRSF" id="PIRSF000350">
    <property type="entry name" value="Mercury_reductase_MerA"/>
    <property type="match status" value="1"/>
</dbReference>
<proteinExistence type="inferred from homology"/>
<evidence type="ECO:0000256" key="3">
    <source>
        <dbReference type="ARBA" id="ARBA00022827"/>
    </source>
</evidence>
<sequence>MTVKKDVVIIGGGTAGIAAALTCAEMGARVGLIEKKRLGGRLLYSDSYARQIVENILPTLESGDDHFSQLKQGCEEAFGKISKNCETNLQDLGVDIIYGEGRPAGRQVQVVGPDEKETVLEGDKIILTCGSVPHSSRHMPLDGETILSMADFWNRSHIPASIMVLGTGDLSYETARIFKALGCKVFWVLPGSRVLSHADPELCDIMERHLKQKKIKLISNKKVESFHRREGALDITLDGGLKFSAECILVSGGRKPVDMGLDAMGMRLGEHGEILTEETLETSTQGVFAAGSILGREGFHGLSEEEGRVAAENALGKVRKISRDMIPRMIHCSPELAWIGVSAQEAHHLGFRGLEGVVRTEALDAGVLNQEEGFVKLVADAESERIIGAQLACAHAGDMVDLISLVMRRGLKAQTLANLSCQRGSPAYGVRSAGRALLKAMKKRLKSP</sequence>
<dbReference type="Proteomes" id="UP000594464">
    <property type="component" value="Chromosome"/>
</dbReference>
<dbReference type="Pfam" id="PF02852">
    <property type="entry name" value="Pyr_redox_dim"/>
    <property type="match status" value="1"/>
</dbReference>
<keyword evidence="2" id="KW-0285">Flavoprotein</keyword>
<dbReference type="Gene3D" id="3.50.50.60">
    <property type="entry name" value="FAD/NAD(P)-binding domain"/>
    <property type="match status" value="2"/>
</dbReference>
<evidence type="ECO:0000259" key="7">
    <source>
        <dbReference type="Pfam" id="PF07992"/>
    </source>
</evidence>
<gene>
    <name evidence="8" type="ORF">G3M78_11995</name>
</gene>
<name>A0A7T0C3Y1_9BACT</name>
<dbReference type="AlphaFoldDB" id="A0A7T0C3Y1"/>
<keyword evidence="3 5" id="KW-0274">FAD</keyword>
<comment type="similarity">
    <text evidence="1">Belongs to the class-I pyridine nucleotide-disulfide oxidoreductase family.</text>
</comment>
<dbReference type="InterPro" id="IPR036188">
    <property type="entry name" value="FAD/NAD-bd_sf"/>
</dbReference>
<feature type="domain" description="Pyridine nucleotide-disulphide oxidoreductase dimerisation" evidence="6">
    <location>
        <begin position="326"/>
        <end position="418"/>
    </location>
</feature>
<dbReference type="PANTHER" id="PTHR22912">
    <property type="entry name" value="DISULFIDE OXIDOREDUCTASE"/>
    <property type="match status" value="1"/>
</dbReference>
<comment type="cofactor">
    <cofactor evidence="5">
        <name>FAD</name>
        <dbReference type="ChEBI" id="CHEBI:57692"/>
    </cofactor>
    <text evidence="5">Binds 1 FAD per subunit.</text>
</comment>
<dbReference type="KEGG" id="nva:G3M78_11995"/>
<dbReference type="Gene3D" id="3.30.390.30">
    <property type="match status" value="1"/>
</dbReference>
<dbReference type="Pfam" id="PF07992">
    <property type="entry name" value="Pyr_redox_2"/>
    <property type="match status" value="1"/>
</dbReference>
<keyword evidence="4 5" id="KW-0520">NAD</keyword>
<evidence type="ECO:0000259" key="6">
    <source>
        <dbReference type="Pfam" id="PF02852"/>
    </source>
</evidence>
<accession>A0A7T0C3Y1</accession>
<evidence type="ECO:0000313" key="8">
    <source>
        <dbReference type="EMBL" id="QPJ66073.1"/>
    </source>
</evidence>
<dbReference type="SUPFAM" id="SSF55424">
    <property type="entry name" value="FAD/NAD-linked reductases, dimerisation (C-terminal) domain"/>
    <property type="match status" value="1"/>
</dbReference>
<dbReference type="EMBL" id="CP048620">
    <property type="protein sequence ID" value="QPJ66073.1"/>
    <property type="molecule type" value="Genomic_DNA"/>
</dbReference>
<organism evidence="8 9">
    <name type="scientific">Candidatus Nitrohelix vancouverensis</name>
    <dbReference type="NCBI Taxonomy" id="2705534"/>
    <lineage>
        <taxon>Bacteria</taxon>
        <taxon>Pseudomonadati</taxon>
        <taxon>Nitrospinota/Tectimicrobiota group</taxon>
        <taxon>Nitrospinota</taxon>
        <taxon>Nitrospinia</taxon>
        <taxon>Nitrospinales</taxon>
        <taxon>Nitrospinaceae</taxon>
        <taxon>Candidatus Nitrohelix</taxon>
    </lineage>
</organism>
<dbReference type="PRINTS" id="PR00411">
    <property type="entry name" value="PNDRDTASEI"/>
</dbReference>
<feature type="binding site" evidence="5">
    <location>
        <position position="253"/>
    </location>
    <ligand>
        <name>NAD(+)</name>
        <dbReference type="ChEBI" id="CHEBI:57540"/>
    </ligand>
</feature>
<evidence type="ECO:0000256" key="4">
    <source>
        <dbReference type="ARBA" id="ARBA00023027"/>
    </source>
</evidence>
<dbReference type="InterPro" id="IPR023753">
    <property type="entry name" value="FAD/NAD-binding_dom"/>
</dbReference>
<keyword evidence="5" id="KW-0547">Nucleotide-binding</keyword>
<dbReference type="InterPro" id="IPR001100">
    <property type="entry name" value="Pyr_nuc-diS_OxRdtase"/>
</dbReference>
<dbReference type="GO" id="GO:0050660">
    <property type="term" value="F:flavin adenine dinucleotide binding"/>
    <property type="evidence" value="ECO:0007669"/>
    <property type="project" value="TreeGrafter"/>
</dbReference>
<dbReference type="GO" id="GO:0006103">
    <property type="term" value="P:2-oxoglutarate metabolic process"/>
    <property type="evidence" value="ECO:0007669"/>
    <property type="project" value="TreeGrafter"/>
</dbReference>
<evidence type="ECO:0000256" key="2">
    <source>
        <dbReference type="ARBA" id="ARBA00022630"/>
    </source>
</evidence>
<dbReference type="InterPro" id="IPR016156">
    <property type="entry name" value="FAD/NAD-linked_Rdtase_dimer_sf"/>
</dbReference>